<evidence type="ECO:0000313" key="3">
    <source>
        <dbReference type="Proteomes" id="UP000295270"/>
    </source>
</evidence>
<keyword evidence="3" id="KW-1185">Reference proteome</keyword>
<comment type="caution">
    <text evidence="2">The sequence shown here is derived from an EMBL/GenBank/DDBJ whole genome shotgun (WGS) entry which is preliminary data.</text>
</comment>
<dbReference type="CDD" id="cd00038">
    <property type="entry name" value="CAP_ED"/>
    <property type="match status" value="1"/>
</dbReference>
<dbReference type="Gene3D" id="2.60.120.10">
    <property type="entry name" value="Jelly Rolls"/>
    <property type="match status" value="1"/>
</dbReference>
<reference evidence="2 3" key="1">
    <citation type="journal article" date="2015" name="Stand. Genomic Sci.">
        <title>Genomic Encyclopedia of Bacterial and Archaeal Type Strains, Phase III: the genomes of soil and plant-associated and newly described type strains.</title>
        <authorList>
            <person name="Whitman W.B."/>
            <person name="Woyke T."/>
            <person name="Klenk H.P."/>
            <person name="Zhou Y."/>
            <person name="Lilburn T.G."/>
            <person name="Beck B.J."/>
            <person name="De Vos P."/>
            <person name="Vandamme P."/>
            <person name="Eisen J.A."/>
            <person name="Garrity G."/>
            <person name="Hugenholtz P."/>
            <person name="Kyrpides N.C."/>
        </authorList>
    </citation>
    <scope>NUCLEOTIDE SEQUENCE [LARGE SCALE GENOMIC DNA]</scope>
    <source>
        <strain evidence="2 3">P5626</strain>
    </source>
</reference>
<gene>
    <name evidence="2" type="ORF">EV142_11229</name>
</gene>
<dbReference type="SUPFAM" id="SSF51206">
    <property type="entry name" value="cAMP-binding domain-like"/>
    <property type="match status" value="1"/>
</dbReference>
<dbReference type="Proteomes" id="UP000295270">
    <property type="component" value="Unassembled WGS sequence"/>
</dbReference>
<feature type="domain" description="Cyclic nucleotide-binding" evidence="1">
    <location>
        <begin position="25"/>
        <end position="124"/>
    </location>
</feature>
<proteinExistence type="predicted"/>
<protein>
    <submittedName>
        <fullName evidence="2">CRP-like cAMP-binding protein</fullName>
    </submittedName>
</protein>
<organism evidence="2 3">
    <name type="scientific">Flavobacterium circumlabens</name>
    <dbReference type="NCBI Taxonomy" id="2133765"/>
    <lineage>
        <taxon>Bacteria</taxon>
        <taxon>Pseudomonadati</taxon>
        <taxon>Bacteroidota</taxon>
        <taxon>Flavobacteriia</taxon>
        <taxon>Flavobacteriales</taxon>
        <taxon>Flavobacteriaceae</taxon>
        <taxon>Flavobacterium</taxon>
    </lineage>
</organism>
<sequence>MQSKAFCNNFTNAPMFEHLKNKFPIEDQKWERYINCFNKLEVPSKTVLLNEGEISERIFFIEKGCVRCWFNRDGKDLTLQFFLEGGMVASIESFRKKIPSPVTIETIEPSVLWYVDKKDMDSILTELIEIPEIREKFIDILFERTFDYMKHFVSFIKDSPEQRYQNILKEKPQLIQRIPQHYIASYLGITSVHLSRIKNKMLK</sequence>
<name>A0ABY2AUJ3_9FLAO</name>
<dbReference type="RefSeq" id="WP_244606818.1">
    <property type="nucleotide sequence ID" value="NZ_SLWA01000012.1"/>
</dbReference>
<dbReference type="InterPro" id="IPR018490">
    <property type="entry name" value="cNMP-bd_dom_sf"/>
</dbReference>
<dbReference type="PROSITE" id="PS50042">
    <property type="entry name" value="CNMP_BINDING_3"/>
    <property type="match status" value="1"/>
</dbReference>
<evidence type="ECO:0000313" key="2">
    <source>
        <dbReference type="EMBL" id="TCN51496.1"/>
    </source>
</evidence>
<dbReference type="InterPro" id="IPR000595">
    <property type="entry name" value="cNMP-bd_dom"/>
</dbReference>
<dbReference type="EMBL" id="SLWA01000012">
    <property type="protein sequence ID" value="TCN51496.1"/>
    <property type="molecule type" value="Genomic_DNA"/>
</dbReference>
<evidence type="ECO:0000259" key="1">
    <source>
        <dbReference type="PROSITE" id="PS50042"/>
    </source>
</evidence>
<accession>A0ABY2AUJ3</accession>
<dbReference type="Pfam" id="PF00027">
    <property type="entry name" value="cNMP_binding"/>
    <property type="match status" value="1"/>
</dbReference>
<dbReference type="InterPro" id="IPR014710">
    <property type="entry name" value="RmlC-like_jellyroll"/>
</dbReference>